<evidence type="ECO:0000256" key="1">
    <source>
        <dbReference type="ARBA" id="ARBA00003822"/>
    </source>
</evidence>
<dbReference type="RefSeq" id="WP_142898276.1">
    <property type="nucleotide sequence ID" value="NZ_ML660058.1"/>
</dbReference>
<dbReference type="GO" id="GO:0019240">
    <property type="term" value="P:citrulline biosynthetic process"/>
    <property type="evidence" value="ECO:0007669"/>
    <property type="project" value="TreeGrafter"/>
</dbReference>
<keyword evidence="2 5" id="KW-0808">Transferase</keyword>
<dbReference type="GO" id="GO:0004585">
    <property type="term" value="F:ornithine carbamoyltransferase activity"/>
    <property type="evidence" value="ECO:0007669"/>
    <property type="project" value="TreeGrafter"/>
</dbReference>
<evidence type="ECO:0000259" key="3">
    <source>
        <dbReference type="Pfam" id="PF00185"/>
    </source>
</evidence>
<gene>
    <name evidence="5" type="ORF">FKG95_20575</name>
</gene>
<dbReference type="PANTHER" id="PTHR45753:SF3">
    <property type="entry name" value="ORNITHINE TRANSCARBAMYLASE, MITOCHONDRIAL"/>
    <property type="match status" value="1"/>
</dbReference>
<dbReference type="OrthoDB" id="9802587at2"/>
<protein>
    <submittedName>
        <fullName evidence="5">Ornithine carbamoyltransferase</fullName>
    </submittedName>
</protein>
<dbReference type="InterPro" id="IPR006131">
    <property type="entry name" value="Asp_carbamoyltransf_Asp/Orn-bd"/>
</dbReference>
<dbReference type="EMBL" id="VHSH01000007">
    <property type="protein sequence ID" value="TQV77933.1"/>
    <property type="molecule type" value="Genomic_DNA"/>
</dbReference>
<evidence type="ECO:0000313" key="6">
    <source>
        <dbReference type="Proteomes" id="UP000315252"/>
    </source>
</evidence>
<evidence type="ECO:0000259" key="4">
    <source>
        <dbReference type="Pfam" id="PF02729"/>
    </source>
</evidence>
<keyword evidence="6" id="KW-1185">Reference proteome</keyword>
<dbReference type="InterPro" id="IPR006132">
    <property type="entry name" value="Asp/Orn_carbamoyltranf_P-bd"/>
</dbReference>
<comment type="caution">
    <text evidence="5">The sequence shown here is derived from an EMBL/GenBank/DDBJ whole genome shotgun (WGS) entry which is preliminary data.</text>
</comment>
<proteinExistence type="predicted"/>
<dbReference type="GO" id="GO:0016597">
    <property type="term" value="F:amino acid binding"/>
    <property type="evidence" value="ECO:0007669"/>
    <property type="project" value="InterPro"/>
</dbReference>
<dbReference type="GO" id="GO:0042450">
    <property type="term" value="P:L-arginine biosynthetic process via ornithine"/>
    <property type="evidence" value="ECO:0007669"/>
    <property type="project" value="TreeGrafter"/>
</dbReference>
<evidence type="ECO:0000313" key="5">
    <source>
        <dbReference type="EMBL" id="TQV77933.1"/>
    </source>
</evidence>
<dbReference type="Proteomes" id="UP000315252">
    <property type="component" value="Unassembled WGS sequence"/>
</dbReference>
<feature type="domain" description="Aspartate/ornithine carbamoyltransferase carbamoyl-P binding" evidence="4">
    <location>
        <begin position="4"/>
        <end position="140"/>
    </location>
</feature>
<feature type="domain" description="Aspartate/ornithine carbamoyltransferase Asp/Orn-binding" evidence="3">
    <location>
        <begin position="148"/>
        <end position="282"/>
    </location>
</feature>
<dbReference type="AlphaFoldDB" id="A0A545TL34"/>
<dbReference type="SUPFAM" id="SSF53671">
    <property type="entry name" value="Aspartate/ornithine carbamoyltransferase"/>
    <property type="match status" value="1"/>
</dbReference>
<sequence>MNVRSLLTLQSLTAAEINAIADRAIELARDFEERKPVQSLKGKRVGLIVEECGWRNTTALDLGMQLLGAHCTQITASLSGAESLEDLARYFENWFDLIAVRCPSLERMSALAAATRLPVLNLRTRQNHPCETLGDLCYVKQTRGSLEDLTVAAVAPAGNVLHSWAEAAEVLPLKLIQVYPQSHWIDRAAYPAPGIETTEDLSLAREADVLITDCWPDDTSGLALDDLRITADFLDGAKEYCLFIPCPPVTRGEEVSADAMEHSKCRSYDAKAFLMHGQNAVIERALLP</sequence>
<accession>A0A545TL34</accession>
<evidence type="ECO:0000256" key="2">
    <source>
        <dbReference type="ARBA" id="ARBA00022679"/>
    </source>
</evidence>
<dbReference type="Pfam" id="PF02729">
    <property type="entry name" value="OTCace_N"/>
    <property type="match status" value="1"/>
</dbReference>
<comment type="function">
    <text evidence="1">Reversibly catalyzes the transfer of the carbamoyl group from carbamoyl phosphate (CP) to the N(epsilon) atom of ornithine (ORN) to produce L-citrulline.</text>
</comment>
<dbReference type="Gene3D" id="3.40.50.1370">
    <property type="entry name" value="Aspartate/ornithine carbamoyltransferase"/>
    <property type="match status" value="2"/>
</dbReference>
<dbReference type="InterPro" id="IPR036901">
    <property type="entry name" value="Asp/Orn_carbamoylTrfase_sf"/>
</dbReference>
<dbReference type="Pfam" id="PF00185">
    <property type="entry name" value="OTCace"/>
    <property type="match status" value="1"/>
</dbReference>
<organism evidence="5 6">
    <name type="scientific">Denitrobaculum tricleocarpae</name>
    <dbReference type="NCBI Taxonomy" id="2591009"/>
    <lineage>
        <taxon>Bacteria</taxon>
        <taxon>Pseudomonadati</taxon>
        <taxon>Pseudomonadota</taxon>
        <taxon>Alphaproteobacteria</taxon>
        <taxon>Rhodospirillales</taxon>
        <taxon>Rhodospirillaceae</taxon>
        <taxon>Denitrobaculum</taxon>
    </lineage>
</organism>
<reference evidence="5 6" key="1">
    <citation type="submission" date="2019-06" db="EMBL/GenBank/DDBJ databases">
        <title>Whole genome sequence for Rhodospirillaceae sp. R148.</title>
        <authorList>
            <person name="Wang G."/>
        </authorList>
    </citation>
    <scope>NUCLEOTIDE SEQUENCE [LARGE SCALE GENOMIC DNA]</scope>
    <source>
        <strain evidence="5 6">R148</strain>
    </source>
</reference>
<dbReference type="PANTHER" id="PTHR45753">
    <property type="entry name" value="ORNITHINE CARBAMOYLTRANSFERASE, MITOCHONDRIAL"/>
    <property type="match status" value="1"/>
</dbReference>
<name>A0A545TL34_9PROT</name>